<dbReference type="OrthoDB" id="9765111at2"/>
<dbReference type="Pfam" id="PF02646">
    <property type="entry name" value="RmuC"/>
    <property type="match status" value="1"/>
</dbReference>
<keyword evidence="9" id="KW-1185">Reference proteome</keyword>
<dbReference type="InterPro" id="IPR003798">
    <property type="entry name" value="DNA_recombination_RmuC"/>
</dbReference>
<dbReference type="PANTHER" id="PTHR30563:SF0">
    <property type="entry name" value="DNA RECOMBINATION PROTEIN RMUC"/>
    <property type="match status" value="1"/>
</dbReference>
<evidence type="ECO:0000256" key="7">
    <source>
        <dbReference type="SAM" id="Phobius"/>
    </source>
</evidence>
<dbReference type="GO" id="GO:0006310">
    <property type="term" value="P:DNA recombination"/>
    <property type="evidence" value="ECO:0007669"/>
    <property type="project" value="UniProtKB-KW"/>
</dbReference>
<keyword evidence="7" id="KW-1133">Transmembrane helix</keyword>
<dbReference type="Proteomes" id="UP000295293">
    <property type="component" value="Unassembled WGS sequence"/>
</dbReference>
<dbReference type="PANTHER" id="PTHR30563">
    <property type="entry name" value="DNA RECOMBINATION PROTEIN RMUC"/>
    <property type="match status" value="1"/>
</dbReference>
<comment type="similarity">
    <text evidence="2">Belongs to the RmuC family.</text>
</comment>
<keyword evidence="7" id="KW-0812">Transmembrane</keyword>
<organism evidence="8 9">
    <name type="scientific">Tahibacter aquaticus</name>
    <dbReference type="NCBI Taxonomy" id="520092"/>
    <lineage>
        <taxon>Bacteria</taxon>
        <taxon>Pseudomonadati</taxon>
        <taxon>Pseudomonadota</taxon>
        <taxon>Gammaproteobacteria</taxon>
        <taxon>Lysobacterales</taxon>
        <taxon>Rhodanobacteraceae</taxon>
        <taxon>Tahibacter</taxon>
    </lineage>
</organism>
<proteinExistence type="inferred from homology"/>
<keyword evidence="7" id="KW-0472">Membrane</keyword>
<feature type="coiled-coil region" evidence="5">
    <location>
        <begin position="82"/>
        <end position="131"/>
    </location>
</feature>
<evidence type="ECO:0000256" key="1">
    <source>
        <dbReference type="ARBA" id="ARBA00003416"/>
    </source>
</evidence>
<feature type="transmembrane region" description="Helical" evidence="7">
    <location>
        <begin position="33"/>
        <end position="66"/>
    </location>
</feature>
<comment type="function">
    <text evidence="1">Involved in DNA recombination.</text>
</comment>
<feature type="region of interest" description="Disordered" evidence="6">
    <location>
        <begin position="500"/>
        <end position="521"/>
    </location>
</feature>
<dbReference type="EMBL" id="SNZH01000022">
    <property type="protein sequence ID" value="TDR38250.1"/>
    <property type="molecule type" value="Genomic_DNA"/>
</dbReference>
<name>A0A4R6YM15_9GAMM</name>
<evidence type="ECO:0000313" key="8">
    <source>
        <dbReference type="EMBL" id="TDR38250.1"/>
    </source>
</evidence>
<evidence type="ECO:0000256" key="4">
    <source>
        <dbReference type="ARBA" id="ARBA00023172"/>
    </source>
</evidence>
<evidence type="ECO:0000256" key="6">
    <source>
        <dbReference type="SAM" id="MobiDB-lite"/>
    </source>
</evidence>
<protein>
    <submittedName>
        <fullName evidence="8">DNA recombination protein RmuC</fullName>
    </submittedName>
</protein>
<accession>A0A4R6YM15</accession>
<dbReference type="AlphaFoldDB" id="A0A4R6YM15"/>
<feature type="compositionally biased region" description="Acidic residues" evidence="6">
    <location>
        <begin position="511"/>
        <end position="521"/>
    </location>
</feature>
<evidence type="ECO:0000256" key="3">
    <source>
        <dbReference type="ARBA" id="ARBA00023054"/>
    </source>
</evidence>
<sequence length="521" mass="58330">MAAVRKNRRGFFCRRQRRAAHALRRLPLHWRPFSFLVALLSISLLEALVLVAVVLLVVLVVLLIVLLRRGRGDLLAPLKQALDDLHDDGERLERTLRDEQRAGRGEQSQRLEQLRDSVQTQFAQLAQLQHQRIEDFGLRLEQSSQRTDHRLEALRLALQDDARKAREEGAQALSRFGDLLRLGLQEQGEHSQLRLAEVRATLETRLKELQADNARQLDAMRVTVDEKLHATLETRLGESFKLVSERLEQVHRGLGEMQGLAQGVGDLKRVLGNVKTRGILGEVQLAALLEQLLTTDQYASNVATVPGSTERVEFAIRLPGRDVDAPIWLPIDAKFPREDYERLLDAQERADADAASAAAAALERRIREAAKSIRDKYISVPATTDFAIMFLPTEGLYAEVIRRPGLFEALQRDQRVVVTGPTTLSATLSSLQMGFRTLAIEKRSSEVWLLLGAVKTEFGKFGAVLDKTRTHLDNARNSIDAAGVRTRAIERKLRGVESLDSGQTQQLLGEDNFDNGDETAG</sequence>
<evidence type="ECO:0000256" key="2">
    <source>
        <dbReference type="ARBA" id="ARBA00009840"/>
    </source>
</evidence>
<reference evidence="8 9" key="1">
    <citation type="submission" date="2019-03" db="EMBL/GenBank/DDBJ databases">
        <title>Genomic Encyclopedia of Type Strains, Phase IV (KMG-IV): sequencing the most valuable type-strain genomes for metagenomic binning, comparative biology and taxonomic classification.</title>
        <authorList>
            <person name="Goeker M."/>
        </authorList>
    </citation>
    <scope>NUCLEOTIDE SEQUENCE [LARGE SCALE GENOMIC DNA]</scope>
    <source>
        <strain evidence="8 9">DSM 21667</strain>
    </source>
</reference>
<keyword evidence="3 5" id="KW-0175">Coiled coil</keyword>
<evidence type="ECO:0000313" key="9">
    <source>
        <dbReference type="Proteomes" id="UP000295293"/>
    </source>
</evidence>
<comment type="caution">
    <text evidence="8">The sequence shown here is derived from an EMBL/GenBank/DDBJ whole genome shotgun (WGS) entry which is preliminary data.</text>
</comment>
<keyword evidence="4" id="KW-0233">DNA recombination</keyword>
<gene>
    <name evidence="8" type="ORF">DFR29_12250</name>
</gene>
<evidence type="ECO:0000256" key="5">
    <source>
        <dbReference type="SAM" id="Coils"/>
    </source>
</evidence>